<dbReference type="STRING" id="4155.A0A022PNF6"/>
<dbReference type="GO" id="GO:0007165">
    <property type="term" value="P:signal transduction"/>
    <property type="evidence" value="ECO:0000318"/>
    <property type="project" value="GO_Central"/>
</dbReference>
<evidence type="ECO:0000313" key="7">
    <source>
        <dbReference type="Proteomes" id="UP000030748"/>
    </source>
</evidence>
<dbReference type="GO" id="GO:0046872">
    <property type="term" value="F:metal ion binding"/>
    <property type="evidence" value="ECO:0007669"/>
    <property type="project" value="UniProtKB-KW"/>
</dbReference>
<dbReference type="PhylomeDB" id="A0A022PNF6"/>
<keyword evidence="3" id="KW-0378">Hydrolase</keyword>
<dbReference type="PANTHER" id="PTHR20854">
    <property type="entry name" value="INOSITOL MONOPHOSPHATASE"/>
    <property type="match status" value="1"/>
</dbReference>
<dbReference type="EMBL" id="KI632359">
    <property type="protein sequence ID" value="EYU17832.1"/>
    <property type="molecule type" value="Genomic_DNA"/>
</dbReference>
<dbReference type="InterPro" id="IPR020583">
    <property type="entry name" value="Inositol_monoP_metal-BS"/>
</dbReference>
<reference evidence="6 7" key="1">
    <citation type="journal article" date="2013" name="Proc. Natl. Acad. Sci. U.S.A.">
        <title>Fine-scale variation in meiotic recombination in Mimulus inferred from population shotgun sequencing.</title>
        <authorList>
            <person name="Hellsten U."/>
            <person name="Wright K.M."/>
            <person name="Jenkins J."/>
            <person name="Shu S."/>
            <person name="Yuan Y."/>
            <person name="Wessler S.R."/>
            <person name="Schmutz J."/>
            <person name="Willis J.H."/>
            <person name="Rokhsar D.S."/>
        </authorList>
    </citation>
    <scope>NUCLEOTIDE SEQUENCE [LARGE SCALE GENOMIC DNA]</scope>
    <source>
        <strain evidence="7">cv. DUN x IM62</strain>
    </source>
</reference>
<evidence type="ECO:0000256" key="5">
    <source>
        <dbReference type="PIRSR" id="PIRSR600760-2"/>
    </source>
</evidence>
<feature type="binding site" evidence="5">
    <location>
        <position position="69"/>
    </location>
    <ligand>
        <name>Mg(2+)</name>
        <dbReference type="ChEBI" id="CHEBI:18420"/>
        <label>1</label>
        <note>catalytic</note>
    </ligand>
</feature>
<dbReference type="PRINTS" id="PR00377">
    <property type="entry name" value="IMPHPHTASES"/>
</dbReference>
<proteinExistence type="inferred from homology"/>
<dbReference type="Pfam" id="PF00459">
    <property type="entry name" value="Inositol_P"/>
    <property type="match status" value="1"/>
</dbReference>
<sequence length="125" mass="13799">MSTTIMSEDFLTATVDATKSAGEVIRSGCYKKKNEEQKGEFPDHKLIGEETTAAFGTTKLTDEPTWIVDPLDGTTNFVHRKPMNTSSQNELVKSLLVTEIGKKRDKSTVDASTNRVNNLLFTVVT</sequence>
<evidence type="ECO:0000256" key="1">
    <source>
        <dbReference type="ARBA" id="ARBA00009759"/>
    </source>
</evidence>
<organism evidence="6 7">
    <name type="scientific">Erythranthe guttata</name>
    <name type="common">Yellow monkey flower</name>
    <name type="synonym">Mimulus guttatus</name>
    <dbReference type="NCBI Taxonomy" id="4155"/>
    <lineage>
        <taxon>Eukaryota</taxon>
        <taxon>Viridiplantae</taxon>
        <taxon>Streptophyta</taxon>
        <taxon>Embryophyta</taxon>
        <taxon>Tracheophyta</taxon>
        <taxon>Spermatophyta</taxon>
        <taxon>Magnoliopsida</taxon>
        <taxon>eudicotyledons</taxon>
        <taxon>Gunneridae</taxon>
        <taxon>Pentapetalae</taxon>
        <taxon>asterids</taxon>
        <taxon>lamiids</taxon>
        <taxon>Lamiales</taxon>
        <taxon>Phrymaceae</taxon>
        <taxon>Erythranthe</taxon>
    </lineage>
</organism>
<evidence type="ECO:0008006" key="8">
    <source>
        <dbReference type="Google" id="ProtNLM"/>
    </source>
</evidence>
<name>A0A022PNF6_ERYGU</name>
<protein>
    <recommendedName>
        <fullName evidence="8">Inositol-phosphate phosphatase</fullName>
    </recommendedName>
</protein>
<gene>
    <name evidence="6" type="ORF">MIMGU_mgv1a018684mg</name>
</gene>
<feature type="binding site" evidence="5">
    <location>
        <position position="71"/>
    </location>
    <ligand>
        <name>Mg(2+)</name>
        <dbReference type="ChEBI" id="CHEBI:18420"/>
        <label>1</label>
        <note>catalytic</note>
    </ligand>
</feature>
<comment type="similarity">
    <text evidence="1">Belongs to the inositol monophosphatase superfamily.</text>
</comment>
<evidence type="ECO:0000313" key="6">
    <source>
        <dbReference type="EMBL" id="EYU17832.1"/>
    </source>
</evidence>
<dbReference type="PANTHER" id="PTHR20854:SF4">
    <property type="entry name" value="INOSITOL-1-MONOPHOSPHATASE-RELATED"/>
    <property type="match status" value="1"/>
</dbReference>
<accession>A0A022PNF6</accession>
<dbReference type="eggNOG" id="KOG2951">
    <property type="taxonomic scope" value="Eukaryota"/>
</dbReference>
<feature type="binding site" evidence="5">
    <location>
        <position position="49"/>
    </location>
    <ligand>
        <name>Mg(2+)</name>
        <dbReference type="ChEBI" id="CHEBI:18420"/>
        <label>1</label>
        <note>catalytic</note>
    </ligand>
</feature>
<dbReference type="PROSITE" id="PS00629">
    <property type="entry name" value="IMP_1"/>
    <property type="match status" value="1"/>
</dbReference>
<dbReference type="Proteomes" id="UP000030748">
    <property type="component" value="Unassembled WGS sequence"/>
</dbReference>
<dbReference type="InterPro" id="IPR000760">
    <property type="entry name" value="Inositol_monophosphatase-like"/>
</dbReference>
<comment type="cofactor">
    <cofactor evidence="5">
        <name>Mg(2+)</name>
        <dbReference type="ChEBI" id="CHEBI:18420"/>
    </cofactor>
</comment>
<dbReference type="SUPFAM" id="SSF56655">
    <property type="entry name" value="Carbohydrate phosphatase"/>
    <property type="match status" value="1"/>
</dbReference>
<feature type="binding site" evidence="5">
    <location>
        <position position="72"/>
    </location>
    <ligand>
        <name>Mg(2+)</name>
        <dbReference type="ChEBI" id="CHEBI:18420"/>
        <label>1</label>
        <note>catalytic</note>
    </ligand>
</feature>
<dbReference type="GO" id="GO:0006020">
    <property type="term" value="P:inositol metabolic process"/>
    <property type="evidence" value="ECO:0000318"/>
    <property type="project" value="GO_Central"/>
</dbReference>
<dbReference type="GO" id="GO:0008934">
    <property type="term" value="F:inositol monophosphate 1-phosphatase activity"/>
    <property type="evidence" value="ECO:0000318"/>
    <property type="project" value="GO_Central"/>
</dbReference>
<dbReference type="AlphaFoldDB" id="A0A022PNF6"/>
<keyword evidence="2 5" id="KW-0479">Metal-binding</keyword>
<keyword evidence="7" id="KW-1185">Reference proteome</keyword>
<evidence type="ECO:0000256" key="2">
    <source>
        <dbReference type="ARBA" id="ARBA00022723"/>
    </source>
</evidence>
<keyword evidence="4 5" id="KW-0460">Magnesium</keyword>
<dbReference type="Gene3D" id="3.30.540.10">
    <property type="entry name" value="Fructose-1,6-Bisphosphatase, subunit A, domain 1"/>
    <property type="match status" value="1"/>
</dbReference>
<evidence type="ECO:0000256" key="4">
    <source>
        <dbReference type="ARBA" id="ARBA00022842"/>
    </source>
</evidence>
<evidence type="ECO:0000256" key="3">
    <source>
        <dbReference type="ARBA" id="ARBA00022801"/>
    </source>
</evidence>